<dbReference type="Gene3D" id="1.10.510.10">
    <property type="entry name" value="Transferase(Phosphotransferase) domain 1"/>
    <property type="match status" value="1"/>
</dbReference>
<feature type="non-terminal residue" evidence="4">
    <location>
        <position position="1"/>
    </location>
</feature>
<dbReference type="GO" id="GO:0007166">
    <property type="term" value="P:cell surface receptor signaling pathway"/>
    <property type="evidence" value="ECO:0007669"/>
    <property type="project" value="InterPro"/>
</dbReference>
<dbReference type="SUPFAM" id="SSF56112">
    <property type="entry name" value="Protein kinase-like (PK-like)"/>
    <property type="match status" value="1"/>
</dbReference>
<sequence length="101" mass="10789">EYVSNGNLFQHIHGDSSISWDDRLRIAAGPADALAYLHSASSTPVIHRDVKSSNILLDGSLIAKVADFGASRLVPSDRTHVSTLVQGTLEGLTSKPNSKHV</sequence>
<comment type="caution">
    <text evidence="4">The sequence shown here is derived from an EMBL/GenBank/DDBJ whole genome shotgun (WGS) entry which is preliminary data.</text>
</comment>
<dbReference type="GO" id="GO:0005524">
    <property type="term" value="F:ATP binding"/>
    <property type="evidence" value="ECO:0007669"/>
    <property type="project" value="UniProtKB-KW"/>
</dbReference>
<keyword evidence="2" id="KW-0067">ATP-binding</keyword>
<dbReference type="PROSITE" id="PS00108">
    <property type="entry name" value="PROTEIN_KINASE_ST"/>
    <property type="match status" value="1"/>
</dbReference>
<gene>
    <name evidence="4" type="ORF">GIB67_003001</name>
</gene>
<reference evidence="4 5" key="1">
    <citation type="journal article" date="2020" name="IScience">
        <title>Genome Sequencing of the Endangered Kingdonia uniflora (Circaeasteraceae, Ranunculales) Reveals Potential Mechanisms of Evolutionary Specialization.</title>
        <authorList>
            <person name="Sun Y."/>
            <person name="Deng T."/>
            <person name="Zhang A."/>
            <person name="Moore M.J."/>
            <person name="Landis J.B."/>
            <person name="Lin N."/>
            <person name="Zhang H."/>
            <person name="Zhang X."/>
            <person name="Huang J."/>
            <person name="Zhang X."/>
            <person name="Sun H."/>
            <person name="Wang H."/>
        </authorList>
    </citation>
    <scope>NUCLEOTIDE SEQUENCE [LARGE SCALE GENOMIC DNA]</scope>
    <source>
        <strain evidence="4">TB1705</strain>
        <tissue evidence="4">Leaf</tissue>
    </source>
</reference>
<dbReference type="Pfam" id="PF00069">
    <property type="entry name" value="Pkinase"/>
    <property type="match status" value="1"/>
</dbReference>
<evidence type="ECO:0000256" key="2">
    <source>
        <dbReference type="ARBA" id="ARBA00022840"/>
    </source>
</evidence>
<evidence type="ECO:0000313" key="4">
    <source>
        <dbReference type="EMBL" id="KAF6147670.1"/>
    </source>
</evidence>
<dbReference type="Proteomes" id="UP000541444">
    <property type="component" value="Unassembled WGS sequence"/>
</dbReference>
<dbReference type="GO" id="GO:0004674">
    <property type="term" value="F:protein serine/threonine kinase activity"/>
    <property type="evidence" value="ECO:0007669"/>
    <property type="project" value="TreeGrafter"/>
</dbReference>
<keyword evidence="5" id="KW-1185">Reference proteome</keyword>
<dbReference type="PROSITE" id="PS50011">
    <property type="entry name" value="PROTEIN_KINASE_DOM"/>
    <property type="match status" value="1"/>
</dbReference>
<keyword evidence="1" id="KW-0547">Nucleotide-binding</keyword>
<accession>A0A7J7LYQ2</accession>
<evidence type="ECO:0000259" key="3">
    <source>
        <dbReference type="PROSITE" id="PS50011"/>
    </source>
</evidence>
<dbReference type="GO" id="GO:0005886">
    <property type="term" value="C:plasma membrane"/>
    <property type="evidence" value="ECO:0007669"/>
    <property type="project" value="TreeGrafter"/>
</dbReference>
<dbReference type="InterPro" id="IPR000719">
    <property type="entry name" value="Prot_kinase_dom"/>
</dbReference>
<evidence type="ECO:0000256" key="1">
    <source>
        <dbReference type="ARBA" id="ARBA00022741"/>
    </source>
</evidence>
<dbReference type="InterPro" id="IPR045274">
    <property type="entry name" value="WAK-like"/>
</dbReference>
<evidence type="ECO:0000313" key="5">
    <source>
        <dbReference type="Proteomes" id="UP000541444"/>
    </source>
</evidence>
<organism evidence="4 5">
    <name type="scientific">Kingdonia uniflora</name>
    <dbReference type="NCBI Taxonomy" id="39325"/>
    <lineage>
        <taxon>Eukaryota</taxon>
        <taxon>Viridiplantae</taxon>
        <taxon>Streptophyta</taxon>
        <taxon>Embryophyta</taxon>
        <taxon>Tracheophyta</taxon>
        <taxon>Spermatophyta</taxon>
        <taxon>Magnoliopsida</taxon>
        <taxon>Ranunculales</taxon>
        <taxon>Circaeasteraceae</taxon>
        <taxon>Kingdonia</taxon>
    </lineage>
</organism>
<dbReference type="PANTHER" id="PTHR27005">
    <property type="entry name" value="WALL-ASSOCIATED RECEPTOR KINASE-LIKE 21"/>
    <property type="match status" value="1"/>
</dbReference>
<dbReference type="OrthoDB" id="2013824at2759"/>
<feature type="domain" description="Protein kinase" evidence="3">
    <location>
        <begin position="1"/>
        <end position="101"/>
    </location>
</feature>
<dbReference type="InterPro" id="IPR011009">
    <property type="entry name" value="Kinase-like_dom_sf"/>
</dbReference>
<dbReference type="InterPro" id="IPR008271">
    <property type="entry name" value="Ser/Thr_kinase_AS"/>
</dbReference>
<dbReference type="EMBL" id="JACGCM010001883">
    <property type="protein sequence ID" value="KAF6147670.1"/>
    <property type="molecule type" value="Genomic_DNA"/>
</dbReference>
<dbReference type="AlphaFoldDB" id="A0A7J7LYQ2"/>
<name>A0A7J7LYQ2_9MAGN</name>
<dbReference type="PANTHER" id="PTHR27005:SF283">
    <property type="entry name" value="OS02G0633066 PROTEIN"/>
    <property type="match status" value="1"/>
</dbReference>
<protein>
    <recommendedName>
        <fullName evidence="3">Protein kinase domain-containing protein</fullName>
    </recommendedName>
</protein>
<proteinExistence type="predicted"/>